<dbReference type="InterPro" id="IPR018376">
    <property type="entry name" value="Enoyl-CoA_hyd/isom_CS"/>
</dbReference>
<evidence type="ECO:0000259" key="3">
    <source>
        <dbReference type="PROSITE" id="PS50989"/>
    </source>
</evidence>
<dbReference type="PROSITE" id="PS50989">
    <property type="entry name" value="COA_CT_CTER"/>
    <property type="match status" value="1"/>
</dbReference>
<evidence type="ECO:0000313" key="4">
    <source>
        <dbReference type="EnsemblMetazoa" id="ACOM029788-PA.1"/>
    </source>
</evidence>
<evidence type="ECO:0000256" key="2">
    <source>
        <dbReference type="RuleBase" id="RU003707"/>
    </source>
</evidence>
<dbReference type="EnsemblMetazoa" id="ACOM029788-RA">
    <property type="protein sequence ID" value="ACOM029788-PA.1"/>
    <property type="gene ID" value="ACOM029788"/>
</dbReference>
<evidence type="ECO:0000256" key="1">
    <source>
        <dbReference type="ARBA" id="ARBA00006102"/>
    </source>
</evidence>
<dbReference type="Pfam" id="PF00378">
    <property type="entry name" value="ECH_1"/>
    <property type="match status" value="1"/>
</dbReference>
<sequence length="462" mass="49537">LVDDSDFDEFKQNYGTTLVTGFARLNGWRVGIIANNGILFSESALKGAHFVELCCQRGIPLIFLQNITGFMVGKKYENGGIAKDGAKLVTAVACASVPKFTVLIGGSFGAGNYGMCGRAYSPRMLWMWPNSRISVMGGEQAAGVLAQVKKEQLGEAFTAEQEEALKAPVREQYERQGHPYYASARLWDDGVIDPAQTRDVLSLALEAALSAPIEKTRFGVFRIGSTATVWMNRPELHNALNETLIAELTAAFKALQLDDSVRVIVLAGHGKSFSAGADLDWMRRAAGYSEAENLADAQRLAAMLKAIYRSQKPVIARIHGPAIAGGTGLATVCDIAIATEAARFGLTEVRLGLIPATIGPYVADAIGWRQARRYFLSAERIDAATAARIGLVHEVVAADMLDQRIADIASELAKGAPRALGAAKDLLAELHEGSPWDDDLLADTASRIASTRSGQEAREGLA</sequence>
<reference evidence="4" key="1">
    <citation type="submission" date="2022-08" db="UniProtKB">
        <authorList>
            <consortium name="EnsemblMetazoa"/>
        </authorList>
    </citation>
    <scope>IDENTIFICATION</scope>
</reference>
<dbReference type="VEuPathDB" id="VectorBase:ACON2_034069"/>
<protein>
    <recommendedName>
        <fullName evidence="3">CoA carboxyltransferase C-terminal domain-containing protein</fullName>
    </recommendedName>
</protein>
<dbReference type="Gene3D" id="1.10.12.10">
    <property type="entry name" value="Lyase 2-enoyl-coa Hydratase, Chain A, domain 2"/>
    <property type="match status" value="1"/>
</dbReference>
<feature type="domain" description="CoA carboxyltransferase C-terminal" evidence="3">
    <location>
        <begin position="1"/>
        <end position="215"/>
    </location>
</feature>
<dbReference type="GO" id="GO:0004485">
    <property type="term" value="F:methylcrotonoyl-CoA carboxylase activity"/>
    <property type="evidence" value="ECO:0007669"/>
    <property type="project" value="TreeGrafter"/>
</dbReference>
<dbReference type="InterPro" id="IPR014748">
    <property type="entry name" value="Enoyl-CoA_hydra_C"/>
</dbReference>
<dbReference type="InterPro" id="IPR034733">
    <property type="entry name" value="AcCoA_carboxyl_beta"/>
</dbReference>
<dbReference type="Proteomes" id="UP000075882">
    <property type="component" value="Unassembled WGS sequence"/>
</dbReference>
<dbReference type="InterPro" id="IPR011763">
    <property type="entry name" value="COA_CT_C"/>
</dbReference>
<dbReference type="Pfam" id="PF01039">
    <property type="entry name" value="Carboxyl_trans"/>
    <property type="match status" value="1"/>
</dbReference>
<name>A0A8W7PCX2_ANOCL</name>
<dbReference type="Gene3D" id="3.90.226.10">
    <property type="entry name" value="2-enoyl-CoA Hydratase, Chain A, domain 1"/>
    <property type="match status" value="2"/>
</dbReference>
<proteinExistence type="inferred from homology"/>
<dbReference type="InterPro" id="IPR001753">
    <property type="entry name" value="Enoyl-CoA_hydra/iso"/>
</dbReference>
<organism evidence="4">
    <name type="scientific">Anopheles coluzzii</name>
    <name type="common">African malaria mosquito</name>
    <dbReference type="NCBI Taxonomy" id="1518534"/>
    <lineage>
        <taxon>Eukaryota</taxon>
        <taxon>Metazoa</taxon>
        <taxon>Ecdysozoa</taxon>
        <taxon>Arthropoda</taxon>
        <taxon>Hexapoda</taxon>
        <taxon>Insecta</taxon>
        <taxon>Pterygota</taxon>
        <taxon>Neoptera</taxon>
        <taxon>Endopterygota</taxon>
        <taxon>Diptera</taxon>
        <taxon>Nematocera</taxon>
        <taxon>Culicoidea</taxon>
        <taxon>Culicidae</taxon>
        <taxon>Anophelinae</taxon>
        <taxon>Anopheles</taxon>
    </lineage>
</organism>
<comment type="similarity">
    <text evidence="2">Belongs to the enoyl-CoA hydratase/isomerase family.</text>
</comment>
<dbReference type="SUPFAM" id="SSF52096">
    <property type="entry name" value="ClpP/crotonase"/>
    <property type="match status" value="2"/>
</dbReference>
<dbReference type="VEuPathDB" id="VectorBase:ACON2_042114"/>
<dbReference type="GO" id="GO:0006552">
    <property type="term" value="P:L-leucine catabolic process"/>
    <property type="evidence" value="ECO:0007669"/>
    <property type="project" value="TreeGrafter"/>
</dbReference>
<dbReference type="CDD" id="cd06558">
    <property type="entry name" value="crotonase-like"/>
    <property type="match status" value="1"/>
</dbReference>
<dbReference type="PANTHER" id="PTHR22855:SF13">
    <property type="entry name" value="METHYLCROTONOYL-COA CARBOXYLASE BETA CHAIN, MITOCHONDRIAL"/>
    <property type="match status" value="1"/>
</dbReference>
<dbReference type="AlphaFoldDB" id="A0A8W7PCX2"/>
<dbReference type="PROSITE" id="PS00166">
    <property type="entry name" value="ENOYL_COA_HYDRATASE"/>
    <property type="match status" value="1"/>
</dbReference>
<dbReference type="InterPro" id="IPR029045">
    <property type="entry name" value="ClpP/crotonase-like_dom_sf"/>
</dbReference>
<accession>A0A8W7PCX2</accession>
<comment type="similarity">
    <text evidence="1">Belongs to the AccD/PCCB family.</text>
</comment>
<dbReference type="FunFam" id="3.90.226.10:FF:000004">
    <property type="entry name" value="Methylcrotonoyl-CoA carboxylase beta chain"/>
    <property type="match status" value="1"/>
</dbReference>
<dbReference type="GO" id="GO:1905202">
    <property type="term" value="C:methylcrotonoyl-CoA carboxylase complex"/>
    <property type="evidence" value="ECO:0007669"/>
    <property type="project" value="TreeGrafter"/>
</dbReference>
<dbReference type="PANTHER" id="PTHR22855">
    <property type="entry name" value="ACETYL, PROPIONYL, PYRUVATE, AND GLUTACONYL CARBOXYLASE-RELATED"/>
    <property type="match status" value="1"/>
</dbReference>
<dbReference type="InterPro" id="IPR045190">
    <property type="entry name" value="MCCB/AccD1-like"/>
</dbReference>